<evidence type="ECO:0000313" key="1">
    <source>
        <dbReference type="EMBL" id="OME90045.1"/>
    </source>
</evidence>
<evidence type="ECO:0008006" key="3">
    <source>
        <dbReference type="Google" id="ProtNLM"/>
    </source>
</evidence>
<protein>
    <recommendedName>
        <fullName evidence="3">Pentapeptide repeat-containing protein</fullName>
    </recommendedName>
</protein>
<dbReference type="InterPro" id="IPR051082">
    <property type="entry name" value="Pentapeptide-BTB/POZ_domain"/>
</dbReference>
<dbReference type="SUPFAM" id="SSF141571">
    <property type="entry name" value="Pentapeptide repeat-like"/>
    <property type="match status" value="1"/>
</dbReference>
<accession>A0A1R1AWG7</accession>
<dbReference type="Proteomes" id="UP000187074">
    <property type="component" value="Unassembled WGS sequence"/>
</dbReference>
<evidence type="ECO:0000313" key="2">
    <source>
        <dbReference type="Proteomes" id="UP000187074"/>
    </source>
</evidence>
<dbReference type="OrthoDB" id="2512888at2"/>
<dbReference type="InterPro" id="IPR001646">
    <property type="entry name" value="5peptide_repeat"/>
</dbReference>
<dbReference type="PANTHER" id="PTHR14136:SF17">
    <property type="entry name" value="BTB_POZ DOMAIN-CONTAINING PROTEIN KCTD9"/>
    <property type="match status" value="1"/>
</dbReference>
<name>A0A1R1AWG7_PAELA</name>
<sequence length="378" mass="43781">MNRIEAWEQFTQEALKYRTEQIRALHDFFGREKDRIAADLVLVMDEFFQYAIQLQNLDLMKKCCVIKISLLRTRLFEGHAEYMLEVFDHETLGSTKISPYRYEAKWIHDYFTAWSQACENKRKEYMGIIPPQSLDYWRREQVDSFHVYMVHAVRHAVDRLMTLPSYQELAKDTQFEICVGEYGDMEISESVYCCNSRQKSSTACKQWLDKKLDHEYVYEHIADVDISNGNYEGIQLNFTRLEKVKLSGSHLQGSYLLSSKFEACNCSEVDFYGSVMFDASFRECNLERACFDEITGGRDVMNENYGLMFGIHGVQFLGANLRAASFQHAAIAGDFRGALLEGIDFTGADLTGSTMLRRDQSLVSLSESQRQSIVWVEE</sequence>
<dbReference type="AlphaFoldDB" id="A0A1R1AWG7"/>
<organism evidence="1 2">
    <name type="scientific">Paenibacillus lautus</name>
    <name type="common">Bacillus lautus</name>
    <dbReference type="NCBI Taxonomy" id="1401"/>
    <lineage>
        <taxon>Bacteria</taxon>
        <taxon>Bacillati</taxon>
        <taxon>Bacillota</taxon>
        <taxon>Bacilli</taxon>
        <taxon>Bacillales</taxon>
        <taxon>Paenibacillaceae</taxon>
        <taxon>Paenibacillus</taxon>
    </lineage>
</organism>
<comment type="caution">
    <text evidence="1">The sequence shown here is derived from an EMBL/GenBank/DDBJ whole genome shotgun (WGS) entry which is preliminary data.</text>
</comment>
<dbReference type="PANTHER" id="PTHR14136">
    <property type="entry name" value="BTB_POZ DOMAIN-CONTAINING PROTEIN KCTD9"/>
    <property type="match status" value="1"/>
</dbReference>
<dbReference type="Gene3D" id="2.160.20.80">
    <property type="entry name" value="E3 ubiquitin-protein ligase SopA"/>
    <property type="match status" value="1"/>
</dbReference>
<dbReference type="STRING" id="1401.BK123_22330"/>
<reference evidence="1 2" key="1">
    <citation type="submission" date="2016-11" db="EMBL/GenBank/DDBJ databases">
        <title>Paenibacillus species isolates.</title>
        <authorList>
            <person name="Beno S.M."/>
        </authorList>
    </citation>
    <scope>NUCLEOTIDE SEQUENCE [LARGE SCALE GENOMIC DNA]</scope>
    <source>
        <strain evidence="1 2">FSL F4-0100</strain>
    </source>
</reference>
<dbReference type="Pfam" id="PF00805">
    <property type="entry name" value="Pentapeptide"/>
    <property type="match status" value="2"/>
</dbReference>
<proteinExistence type="predicted"/>
<gene>
    <name evidence="1" type="ORF">BK123_22330</name>
</gene>
<dbReference type="RefSeq" id="WP_076324580.1">
    <property type="nucleotide sequence ID" value="NZ_MRTF01000008.1"/>
</dbReference>
<dbReference type="EMBL" id="MRTF01000008">
    <property type="protein sequence ID" value="OME90045.1"/>
    <property type="molecule type" value="Genomic_DNA"/>
</dbReference>